<dbReference type="HOGENOM" id="CLU_2847375_0_0_6"/>
<dbReference type="KEGG" id="sect:A359_08330"/>
<dbReference type="EMBL" id="CP003546">
    <property type="protein sequence ID" value="AFP85199.1"/>
    <property type="molecule type" value="Genomic_DNA"/>
</dbReference>
<reference evidence="1 2" key="1">
    <citation type="journal article" date="2012" name="Mol. Biol. Evol.">
        <title>Genome reduction and co-evolution between the primary and secondary bacterial symbionts of psyllids.</title>
        <authorList>
            <person name="Sloan D.B."/>
            <person name="Moran N.A."/>
        </authorList>
    </citation>
    <scope>NUCLEOTIDE SEQUENCE [LARGE SCALE GENOMIC DNA]</scope>
    <source>
        <strain evidence="1">Ceuc_S</strain>
    </source>
</reference>
<protein>
    <submittedName>
        <fullName evidence="1">Uncharacterized protein</fullName>
    </submittedName>
</protein>
<organism evidence="1 2">
    <name type="scientific">secondary endosymbiont of Ctenarytaina eucalypti</name>
    <dbReference type="NCBI Taxonomy" id="1199245"/>
    <lineage>
        <taxon>Bacteria</taxon>
        <taxon>Pseudomonadati</taxon>
        <taxon>Pseudomonadota</taxon>
        <taxon>Gammaproteobacteria</taxon>
        <taxon>Enterobacterales</taxon>
        <taxon>Enterobacteriaceae</taxon>
        <taxon>aphid secondary symbionts</taxon>
    </lineage>
</organism>
<gene>
    <name evidence="1" type="ORF">A359_08330</name>
</gene>
<name>J3Z4H7_9ENTR</name>
<accession>J3Z4H7</accession>
<sequence>MVMTSIRLRLSHVPASAGCIVSFIRNFLQVRSLALTGSAYVQRLFEIAIGMFMKTLLTLILGMIL</sequence>
<evidence type="ECO:0000313" key="2">
    <source>
        <dbReference type="Proteomes" id="UP000003936"/>
    </source>
</evidence>
<evidence type="ECO:0000313" key="1">
    <source>
        <dbReference type="EMBL" id="AFP85199.1"/>
    </source>
</evidence>
<dbReference type="AlphaFoldDB" id="J3Z4H7"/>
<proteinExistence type="predicted"/>
<keyword evidence="2" id="KW-1185">Reference proteome</keyword>
<dbReference type="Proteomes" id="UP000003936">
    <property type="component" value="Chromosome"/>
</dbReference>